<dbReference type="AlphaFoldDB" id="L8J4Z8"/>
<dbReference type="EMBL" id="AMZO01000045">
    <property type="protein sequence ID" value="ELR63243.1"/>
    <property type="molecule type" value="Genomic_DNA"/>
</dbReference>
<dbReference type="PRINTS" id="PR00032">
    <property type="entry name" value="HTHARAC"/>
</dbReference>
<dbReference type="InterPro" id="IPR009057">
    <property type="entry name" value="Homeodomain-like_sf"/>
</dbReference>
<dbReference type="InterPro" id="IPR003313">
    <property type="entry name" value="AraC-bd"/>
</dbReference>
<dbReference type="InterPro" id="IPR018060">
    <property type="entry name" value="HTH_AraC"/>
</dbReference>
<gene>
    <name evidence="6" type="ORF">C942_03940</name>
</gene>
<organism evidence="6 7">
    <name type="scientific">Photobacterium marinum</name>
    <dbReference type="NCBI Taxonomy" id="1056511"/>
    <lineage>
        <taxon>Bacteria</taxon>
        <taxon>Pseudomonadati</taxon>
        <taxon>Pseudomonadota</taxon>
        <taxon>Gammaproteobacteria</taxon>
        <taxon>Vibrionales</taxon>
        <taxon>Vibrionaceae</taxon>
        <taxon>Photobacterium</taxon>
    </lineage>
</organism>
<keyword evidence="7" id="KW-1185">Reference proteome</keyword>
<name>L8J4Z8_9GAMM</name>
<dbReference type="PROSITE" id="PS01124">
    <property type="entry name" value="HTH_ARAC_FAMILY_2"/>
    <property type="match status" value="1"/>
</dbReference>
<dbReference type="InterPro" id="IPR050204">
    <property type="entry name" value="AraC_XylS_family_regulators"/>
</dbReference>
<feature type="domain" description="HTH araC/xylS-type" evidence="5">
    <location>
        <begin position="171"/>
        <end position="266"/>
    </location>
</feature>
<evidence type="ECO:0000256" key="3">
    <source>
        <dbReference type="ARBA" id="ARBA00023159"/>
    </source>
</evidence>
<evidence type="ECO:0000259" key="5">
    <source>
        <dbReference type="PROSITE" id="PS01124"/>
    </source>
</evidence>
<dbReference type="Pfam" id="PF02311">
    <property type="entry name" value="AraC_binding"/>
    <property type="match status" value="1"/>
</dbReference>
<dbReference type="SUPFAM" id="SSF46689">
    <property type="entry name" value="Homeodomain-like"/>
    <property type="match status" value="2"/>
</dbReference>
<dbReference type="GO" id="GO:0043565">
    <property type="term" value="F:sequence-specific DNA binding"/>
    <property type="evidence" value="ECO:0007669"/>
    <property type="project" value="InterPro"/>
</dbReference>
<dbReference type="Proteomes" id="UP000011134">
    <property type="component" value="Unassembled WGS sequence"/>
</dbReference>
<dbReference type="InterPro" id="IPR037923">
    <property type="entry name" value="HTH-like"/>
</dbReference>
<sequence>MNKDTVNHQTTGIEDISLIDAHYRQFAFKRHYHLDYHMGLITEGQQEYYFNGTRYRAGKGELVIMPPDEIHDGQPQQDSGYKVKVFSITPEWLHQQADELGAKGQVYFPLHKVADNQLFFDLSQLHCELGNPLFPQLAKDSMPIEYFSKLLTRHSQLRPKQAVPLGSKDLNQLRDYLMANLDQKISLESLAALCDLSPSQLLRQFKKATGMTPYAWLARLRLEHAMALLKAGYSSTEVAYRVGFYDQAHFVRSFRQAFGVAPSTVK</sequence>
<reference evidence="6 7" key="1">
    <citation type="submission" date="2012-12" db="EMBL/GenBank/DDBJ databases">
        <title>Genome Assembly of Photobacterium sp. AK15.</title>
        <authorList>
            <person name="Khatri I."/>
            <person name="Vaidya B."/>
            <person name="Srinivas T.N.R."/>
            <person name="Subramanian S."/>
            <person name="Pinnaka A."/>
        </authorList>
    </citation>
    <scope>NUCLEOTIDE SEQUENCE [LARGE SCALE GENOMIC DNA]</scope>
    <source>
        <strain evidence="6 7">AK15</strain>
    </source>
</reference>
<dbReference type="OrthoDB" id="9809338at2"/>
<evidence type="ECO:0000256" key="1">
    <source>
        <dbReference type="ARBA" id="ARBA00023015"/>
    </source>
</evidence>
<dbReference type="InterPro" id="IPR020449">
    <property type="entry name" value="Tscrpt_reg_AraC-type_HTH"/>
</dbReference>
<dbReference type="PANTHER" id="PTHR46796">
    <property type="entry name" value="HTH-TYPE TRANSCRIPTIONAL ACTIVATOR RHAS-RELATED"/>
    <property type="match status" value="1"/>
</dbReference>
<evidence type="ECO:0000256" key="4">
    <source>
        <dbReference type="ARBA" id="ARBA00023163"/>
    </source>
</evidence>
<dbReference type="PATRIC" id="fig|1056511.3.peg.4754"/>
<dbReference type="GO" id="GO:0003700">
    <property type="term" value="F:DNA-binding transcription factor activity"/>
    <property type="evidence" value="ECO:0007669"/>
    <property type="project" value="InterPro"/>
</dbReference>
<evidence type="ECO:0000313" key="6">
    <source>
        <dbReference type="EMBL" id="ELR63243.1"/>
    </source>
</evidence>
<dbReference type="SUPFAM" id="SSF51215">
    <property type="entry name" value="Regulatory protein AraC"/>
    <property type="match status" value="1"/>
</dbReference>
<dbReference type="SMART" id="SM00342">
    <property type="entry name" value="HTH_ARAC"/>
    <property type="match status" value="1"/>
</dbReference>
<dbReference type="Pfam" id="PF12833">
    <property type="entry name" value="HTH_18"/>
    <property type="match status" value="1"/>
</dbReference>
<dbReference type="PANTHER" id="PTHR46796:SF11">
    <property type="entry name" value="TRANSCRIPTIONAL REGULATOR-RELATED"/>
    <property type="match status" value="1"/>
</dbReference>
<evidence type="ECO:0000313" key="7">
    <source>
        <dbReference type="Proteomes" id="UP000011134"/>
    </source>
</evidence>
<keyword evidence="2" id="KW-0238">DNA-binding</keyword>
<comment type="caution">
    <text evidence="6">The sequence shown here is derived from an EMBL/GenBank/DDBJ whole genome shotgun (WGS) entry which is preliminary data.</text>
</comment>
<dbReference type="Gene3D" id="1.10.10.60">
    <property type="entry name" value="Homeodomain-like"/>
    <property type="match status" value="2"/>
</dbReference>
<protein>
    <submittedName>
        <fullName evidence="6">Transcriptional regulator, AraC family</fullName>
    </submittedName>
</protein>
<dbReference type="RefSeq" id="WP_007471050.1">
    <property type="nucleotide sequence ID" value="NZ_AMZO01000045.1"/>
</dbReference>
<accession>L8J4Z8</accession>
<proteinExistence type="predicted"/>
<dbReference type="InterPro" id="IPR014710">
    <property type="entry name" value="RmlC-like_jellyroll"/>
</dbReference>
<dbReference type="Gene3D" id="2.60.120.10">
    <property type="entry name" value="Jelly Rolls"/>
    <property type="match status" value="1"/>
</dbReference>
<keyword evidence="4" id="KW-0804">Transcription</keyword>
<keyword evidence="3" id="KW-0010">Activator</keyword>
<keyword evidence="1" id="KW-0805">Transcription regulation</keyword>
<evidence type="ECO:0000256" key="2">
    <source>
        <dbReference type="ARBA" id="ARBA00023125"/>
    </source>
</evidence>